<evidence type="ECO:0000256" key="4">
    <source>
        <dbReference type="ARBA" id="ARBA00023065"/>
    </source>
</evidence>
<dbReference type="PIRSF" id="PIRSF032184">
    <property type="entry name" value="ATPase_V1_H"/>
    <property type="match status" value="1"/>
</dbReference>
<comment type="similarity">
    <text evidence="1 5">Belongs to the V-ATPase H subunit family.</text>
</comment>
<dbReference type="EMBL" id="LR783200">
    <property type="protein sequence ID" value="CAB3224691.1"/>
    <property type="molecule type" value="mRNA"/>
</dbReference>
<organism evidence="7">
    <name type="scientific">Phallusia mammillata</name>
    <dbReference type="NCBI Taxonomy" id="59560"/>
    <lineage>
        <taxon>Eukaryota</taxon>
        <taxon>Metazoa</taxon>
        <taxon>Chordata</taxon>
        <taxon>Tunicata</taxon>
        <taxon>Ascidiacea</taxon>
        <taxon>Phlebobranchia</taxon>
        <taxon>Ascidiidae</taxon>
        <taxon>Phallusia</taxon>
    </lineage>
</organism>
<name>A0A6F9D6P6_9ASCI</name>
<evidence type="ECO:0000259" key="6">
    <source>
        <dbReference type="Pfam" id="PF11698"/>
    </source>
</evidence>
<evidence type="ECO:0000256" key="1">
    <source>
        <dbReference type="ARBA" id="ARBA00008613"/>
    </source>
</evidence>
<keyword evidence="2 5" id="KW-0813">Transport</keyword>
<dbReference type="GO" id="GO:0000221">
    <property type="term" value="C:vacuolar proton-transporting V-type ATPase, V1 domain"/>
    <property type="evidence" value="ECO:0007669"/>
    <property type="project" value="UniProtKB-UniRule"/>
</dbReference>
<comment type="subunit">
    <text evidence="5">V-ATPase is a heteromultimeric enzyme made up of two complexes: the ATP-hydrolytic V1 complex and the proton translocation V0 complex.</text>
</comment>
<keyword evidence="3 5" id="KW-0375">Hydrogen ion transport</keyword>
<evidence type="ECO:0000256" key="5">
    <source>
        <dbReference type="PIRNR" id="PIRNR032184"/>
    </source>
</evidence>
<dbReference type="Gene3D" id="1.25.10.10">
    <property type="entry name" value="Leucine-rich Repeat Variant"/>
    <property type="match status" value="1"/>
</dbReference>
<sequence length="490" mass="56618">MSTNQNNDTVLTSLPPVPTNKLQAQAIEIRGHRVNWQSYLQGQMIQPQDFEVIREFDLARTPDARKQVLDRRGNECAKTFISLMTRISKEQTVRYVLTAVDDLLTEDPQRTQLFSDTSNKKRPSPWIGFMNMLNRNDKFIVHQASRIIAKLACWGKERMSSQDLNYYLNWIKTQLSNENLNEPKQFQSTEQGPLLGMPQLPKDAFTSAELTDFVQSILSCLQMMLRIPEYRVTFFEMDGVNSLLAVLYTKCGFQLQYQTIFCLWLLSFTPEIANGMTKYNPVPILADVLGEAAKEKVTRIVLATFRNLIEKPEEADTVKVYSLAMIHCKVLKNLEILEARQFADEDITNDVEYLSTHLSECLQDLSSFDEYSSELKSRRLEWSPVHKSEKFWRENATRLNEKNYELLKILTGLMETCHDPDILAVATHDIGEYVRHYPRGKKVIEQLGIKQLVMQLLCHENSQVKYNALIAVQKLMVHNWEYLGKQLTSG</sequence>
<dbReference type="Gene3D" id="1.25.40.150">
    <property type="entry name" value="V-type ATPase, subunit H, C-terminal domain"/>
    <property type="match status" value="1"/>
</dbReference>
<dbReference type="GO" id="GO:0005765">
    <property type="term" value="C:lysosomal membrane"/>
    <property type="evidence" value="ECO:0007669"/>
    <property type="project" value="TreeGrafter"/>
</dbReference>
<dbReference type="GO" id="GO:0046961">
    <property type="term" value="F:proton-transporting ATPase activity, rotational mechanism"/>
    <property type="evidence" value="ECO:0007669"/>
    <property type="project" value="UniProtKB-UniRule"/>
</dbReference>
<evidence type="ECO:0000256" key="3">
    <source>
        <dbReference type="ARBA" id="ARBA00022781"/>
    </source>
</evidence>
<dbReference type="CDD" id="cd00256">
    <property type="entry name" value="VATPase_H"/>
    <property type="match status" value="1"/>
</dbReference>
<dbReference type="FunFam" id="1.25.40.150:FF:000001">
    <property type="entry name" value="V-type proton ATPase subunit H"/>
    <property type="match status" value="1"/>
</dbReference>
<dbReference type="PANTHER" id="PTHR10698:SF0">
    <property type="entry name" value="V-TYPE PROTON ATPASE SUBUNIT H"/>
    <property type="match status" value="1"/>
</dbReference>
<evidence type="ECO:0000313" key="7">
    <source>
        <dbReference type="EMBL" id="CAB3224691.1"/>
    </source>
</evidence>
<keyword evidence="4 5" id="KW-0406">Ion transport</keyword>
<protein>
    <recommendedName>
        <fullName evidence="5">V-type proton ATPase subunit H</fullName>
    </recommendedName>
</protein>
<dbReference type="InterPro" id="IPR004908">
    <property type="entry name" value="ATPase_V1-cplx_hsu"/>
</dbReference>
<reference evidence="7" key="1">
    <citation type="submission" date="2020-04" db="EMBL/GenBank/DDBJ databases">
        <authorList>
            <person name="Neveu A P."/>
        </authorList>
    </citation>
    <scope>NUCLEOTIDE SEQUENCE</scope>
    <source>
        <tissue evidence="7">Whole embryo</tissue>
    </source>
</reference>
<dbReference type="Pfam" id="PF03224">
    <property type="entry name" value="V-ATPase_H_N"/>
    <property type="match status" value="1"/>
</dbReference>
<dbReference type="InterPro" id="IPR011987">
    <property type="entry name" value="ATPase_V1-cplx_hsu_C"/>
</dbReference>
<proteinExistence type="evidence at transcript level"/>
<dbReference type="SUPFAM" id="SSF48371">
    <property type="entry name" value="ARM repeat"/>
    <property type="match status" value="1"/>
</dbReference>
<dbReference type="InterPro" id="IPR038497">
    <property type="entry name" value="ATPase_V1-cplx_hsu_C_sf"/>
</dbReference>
<dbReference type="AlphaFoldDB" id="A0A6F9D6P6"/>
<comment type="function">
    <text evidence="5">Subunit of the V1 complex of vacuolar(H+)-ATPase (V-ATPase), a multisubunit enzyme composed of a peripheral complex (V1) that hydrolyzes ATP and a membrane integral complex (V0) that translocates protons. V-ATPase is responsible for acidifying and maintaining the pH of intracellular compartments.</text>
</comment>
<evidence type="ECO:0000256" key="2">
    <source>
        <dbReference type="ARBA" id="ARBA00022448"/>
    </source>
</evidence>
<feature type="domain" description="ATPase V1 complex subunit H C-terminal" evidence="6">
    <location>
        <begin position="365"/>
        <end position="480"/>
    </location>
</feature>
<accession>A0A6F9D6P6</accession>
<dbReference type="PANTHER" id="PTHR10698">
    <property type="entry name" value="V-TYPE PROTON ATPASE SUBUNIT H"/>
    <property type="match status" value="1"/>
</dbReference>
<dbReference type="InterPro" id="IPR011989">
    <property type="entry name" value="ARM-like"/>
</dbReference>
<dbReference type="Pfam" id="PF11698">
    <property type="entry name" value="V-ATPase_H_C"/>
    <property type="match status" value="1"/>
</dbReference>
<dbReference type="InterPro" id="IPR016024">
    <property type="entry name" value="ARM-type_fold"/>
</dbReference>
<gene>
    <name evidence="7" type="primary">Atp6v1h</name>
</gene>